<dbReference type="PANTHER" id="PTHR12311:SF7">
    <property type="entry name" value="ACTIVATOR OF BASAL TRANSCRIPTION 1"/>
    <property type="match status" value="1"/>
</dbReference>
<dbReference type="STRING" id="55188.A0A2H5Q9I9"/>
<dbReference type="GO" id="GO:0005730">
    <property type="term" value="C:nucleolus"/>
    <property type="evidence" value="ECO:0007669"/>
    <property type="project" value="UniProtKB-SubCell"/>
</dbReference>
<dbReference type="Gene3D" id="3.30.70.330">
    <property type="match status" value="1"/>
</dbReference>
<dbReference type="InterPro" id="IPR012677">
    <property type="entry name" value="Nucleotide-bd_a/b_plait_sf"/>
</dbReference>
<proteinExistence type="inferred from homology"/>
<dbReference type="GO" id="GO:0000472">
    <property type="term" value="P:endonucleolytic cleavage to generate mature 5'-end of SSU-rRNA from (SSU-rRNA, 5.8S rRNA, LSU-rRNA)"/>
    <property type="evidence" value="ECO:0007669"/>
    <property type="project" value="TreeGrafter"/>
</dbReference>
<name>A0A2H5Q9I9_CITUN</name>
<gene>
    <name evidence="6" type="ORF">CUMW_208910</name>
</gene>
<feature type="region of interest" description="Disordered" evidence="5">
    <location>
        <begin position="1"/>
        <end position="40"/>
    </location>
</feature>
<dbReference type="PANTHER" id="PTHR12311">
    <property type="entry name" value="ACTIVATOR OF BASAL TRANSCRIPTION 1"/>
    <property type="match status" value="1"/>
</dbReference>
<accession>A0A2H5Q9I9</accession>
<dbReference type="InterPro" id="IPR039119">
    <property type="entry name" value="ABT1/Esf2"/>
</dbReference>
<dbReference type="CDD" id="cd12263">
    <property type="entry name" value="RRM_ABT1_like"/>
    <property type="match status" value="1"/>
</dbReference>
<evidence type="ECO:0000256" key="4">
    <source>
        <dbReference type="ARBA" id="ARBA00023242"/>
    </source>
</evidence>
<evidence type="ECO:0000313" key="6">
    <source>
        <dbReference type="EMBL" id="GAY61304.1"/>
    </source>
</evidence>
<dbReference type="EMBL" id="BDQV01000265">
    <property type="protein sequence ID" value="GAY61304.1"/>
    <property type="molecule type" value="Genomic_DNA"/>
</dbReference>
<dbReference type="GO" id="GO:0034462">
    <property type="term" value="P:small-subunit processome assembly"/>
    <property type="evidence" value="ECO:0007669"/>
    <property type="project" value="TreeGrafter"/>
</dbReference>
<reference evidence="6 7" key="1">
    <citation type="journal article" date="2017" name="Front. Genet.">
        <title>Draft sequencing of the heterozygous diploid genome of Satsuma (Citrus unshiu Marc.) using a hybrid assembly approach.</title>
        <authorList>
            <person name="Shimizu T."/>
            <person name="Tanizawa Y."/>
            <person name="Mochizuki T."/>
            <person name="Nagasaki H."/>
            <person name="Yoshioka T."/>
            <person name="Toyoda A."/>
            <person name="Fujiyama A."/>
            <person name="Kaminuma E."/>
            <person name="Nakamura Y."/>
        </authorList>
    </citation>
    <scope>NUCLEOTIDE SEQUENCE [LARGE SCALE GENOMIC DNA]</scope>
    <source>
        <strain evidence="7">cv. Miyagawa wase</strain>
    </source>
</reference>
<comment type="subcellular location">
    <subcellularLocation>
        <location evidence="1">Nucleus</location>
        <location evidence="1">Nucleolus</location>
    </subcellularLocation>
</comment>
<keyword evidence="3" id="KW-0694">RNA-binding</keyword>
<evidence type="ECO:0008006" key="8">
    <source>
        <dbReference type="Google" id="ProtNLM"/>
    </source>
</evidence>
<evidence type="ECO:0000313" key="7">
    <source>
        <dbReference type="Proteomes" id="UP000236630"/>
    </source>
</evidence>
<comment type="caution">
    <text evidence="6">The sequence shown here is derived from an EMBL/GenBank/DDBJ whole genome shotgun (WGS) entry which is preliminary data.</text>
</comment>
<keyword evidence="7" id="KW-1185">Reference proteome</keyword>
<evidence type="ECO:0000256" key="5">
    <source>
        <dbReference type="SAM" id="MobiDB-lite"/>
    </source>
</evidence>
<sequence>MGEEGNPKSCDRSERKQRKKKENFLVEITGKTDEEDEASRVENNLKSNVAEIGEADVIGKEKELNLMEEGKQEELNLKKRRSQSIVKSKKKQRLLEEAAKADRCGICYLSRIPAHMDPVKLRQILSQYGEIQRIYLAPEGLVVISILILNPEYFVNEKIVSEMVGFKIKDFQKGMWVEFTKKGVAKRVANMLNGEQIGGKKRSSFYYNLWNIKYLSKFKWDDLTAEIAYKNAVREQRLALELSAAKRERDFYLSKVEKSRALSSIEERLKKVSNNYTSSTIQVPCLLYFYQIDTV</sequence>
<dbReference type="AlphaFoldDB" id="A0A2H5Q9I9"/>
<evidence type="ECO:0000256" key="3">
    <source>
        <dbReference type="ARBA" id="ARBA00022884"/>
    </source>
</evidence>
<feature type="compositionally biased region" description="Basic and acidic residues" evidence="5">
    <location>
        <begin position="1"/>
        <end position="14"/>
    </location>
</feature>
<comment type="similarity">
    <text evidence="2">Belongs to the ESF2/ABP1 family.</text>
</comment>
<protein>
    <recommendedName>
        <fullName evidence="8">RRM domain-containing protein</fullName>
    </recommendedName>
</protein>
<dbReference type="Proteomes" id="UP000236630">
    <property type="component" value="Unassembled WGS sequence"/>
</dbReference>
<dbReference type="InterPro" id="IPR034353">
    <property type="entry name" value="ABT1/ESF2_RRM"/>
</dbReference>
<dbReference type="GO" id="GO:0000447">
    <property type="term" value="P:endonucleolytic cleavage in ITS1 to separate SSU-rRNA from 5.8S rRNA and LSU-rRNA from tricistronic rRNA transcript (SSU-rRNA, 5.8S rRNA, LSU-rRNA)"/>
    <property type="evidence" value="ECO:0007669"/>
    <property type="project" value="TreeGrafter"/>
</dbReference>
<organism evidence="6 7">
    <name type="scientific">Citrus unshiu</name>
    <name type="common">Satsuma mandarin</name>
    <name type="synonym">Citrus nobilis var. unshiu</name>
    <dbReference type="NCBI Taxonomy" id="55188"/>
    <lineage>
        <taxon>Eukaryota</taxon>
        <taxon>Viridiplantae</taxon>
        <taxon>Streptophyta</taxon>
        <taxon>Embryophyta</taxon>
        <taxon>Tracheophyta</taxon>
        <taxon>Spermatophyta</taxon>
        <taxon>Magnoliopsida</taxon>
        <taxon>eudicotyledons</taxon>
        <taxon>Gunneridae</taxon>
        <taxon>Pentapetalae</taxon>
        <taxon>rosids</taxon>
        <taxon>malvids</taxon>
        <taxon>Sapindales</taxon>
        <taxon>Rutaceae</taxon>
        <taxon>Aurantioideae</taxon>
        <taxon>Citrus</taxon>
    </lineage>
</organism>
<evidence type="ECO:0000256" key="1">
    <source>
        <dbReference type="ARBA" id="ARBA00004604"/>
    </source>
</evidence>
<dbReference type="InterPro" id="IPR035979">
    <property type="entry name" value="RBD_domain_sf"/>
</dbReference>
<dbReference type="GO" id="GO:0003723">
    <property type="term" value="F:RNA binding"/>
    <property type="evidence" value="ECO:0007669"/>
    <property type="project" value="UniProtKB-KW"/>
</dbReference>
<evidence type="ECO:0000256" key="2">
    <source>
        <dbReference type="ARBA" id="ARBA00005819"/>
    </source>
</evidence>
<dbReference type="SUPFAM" id="SSF54928">
    <property type="entry name" value="RNA-binding domain, RBD"/>
    <property type="match status" value="1"/>
</dbReference>
<dbReference type="GO" id="GO:0000480">
    <property type="term" value="P:endonucleolytic cleavage in 5'-ETS of tricistronic rRNA transcript (SSU-rRNA, 5.8S rRNA, LSU-rRNA)"/>
    <property type="evidence" value="ECO:0007669"/>
    <property type="project" value="TreeGrafter"/>
</dbReference>
<keyword evidence="4" id="KW-0539">Nucleus</keyword>